<accession>A0A8J2Z6H3</accession>
<protein>
    <recommendedName>
        <fullName evidence="2">SWIM-type domain-containing protein</fullName>
    </recommendedName>
</protein>
<keyword evidence="1" id="KW-0863">Zinc-finger</keyword>
<evidence type="ECO:0000259" key="2">
    <source>
        <dbReference type="PROSITE" id="PS50966"/>
    </source>
</evidence>
<dbReference type="Pfam" id="PF04434">
    <property type="entry name" value="SWIM"/>
    <property type="match status" value="1"/>
</dbReference>
<keyword evidence="1" id="KW-0479">Metal-binding</keyword>
<organism evidence="3 4">
    <name type="scientific">Cysteiniphilum litorale</name>
    <dbReference type="NCBI Taxonomy" id="2056700"/>
    <lineage>
        <taxon>Bacteria</taxon>
        <taxon>Pseudomonadati</taxon>
        <taxon>Pseudomonadota</taxon>
        <taxon>Gammaproteobacteria</taxon>
        <taxon>Thiotrichales</taxon>
        <taxon>Fastidiosibacteraceae</taxon>
        <taxon>Cysteiniphilum</taxon>
    </lineage>
</organism>
<reference evidence="3" key="1">
    <citation type="journal article" date="2014" name="Int. J. Syst. Evol. Microbiol.">
        <title>Complete genome sequence of Corynebacterium casei LMG S-19264T (=DSM 44701T), isolated from a smear-ripened cheese.</title>
        <authorList>
            <consortium name="US DOE Joint Genome Institute (JGI-PGF)"/>
            <person name="Walter F."/>
            <person name="Albersmeier A."/>
            <person name="Kalinowski J."/>
            <person name="Ruckert C."/>
        </authorList>
    </citation>
    <scope>NUCLEOTIDE SEQUENCE</scope>
    <source>
        <strain evidence="3">CGMCC 1.15758</strain>
    </source>
</reference>
<dbReference type="EMBL" id="BMJS01000041">
    <property type="protein sequence ID" value="GGG06213.1"/>
    <property type="molecule type" value="Genomic_DNA"/>
</dbReference>
<evidence type="ECO:0000256" key="1">
    <source>
        <dbReference type="PROSITE-ProRule" id="PRU00325"/>
    </source>
</evidence>
<feature type="domain" description="SWIM-type" evidence="2">
    <location>
        <begin position="118"/>
        <end position="146"/>
    </location>
</feature>
<evidence type="ECO:0000313" key="4">
    <source>
        <dbReference type="Proteomes" id="UP000636949"/>
    </source>
</evidence>
<dbReference type="PROSITE" id="PS50966">
    <property type="entry name" value="ZF_SWIM"/>
    <property type="match status" value="1"/>
</dbReference>
<reference evidence="3" key="2">
    <citation type="submission" date="2020-09" db="EMBL/GenBank/DDBJ databases">
        <authorList>
            <person name="Sun Q."/>
            <person name="Zhou Y."/>
        </authorList>
    </citation>
    <scope>NUCLEOTIDE SEQUENCE</scope>
    <source>
        <strain evidence="3">CGMCC 1.15758</strain>
    </source>
</reference>
<name>A0A8J2Z6H3_9GAMM</name>
<proteinExistence type="predicted"/>
<dbReference type="AlphaFoldDB" id="A0A8J2Z6H3"/>
<dbReference type="PANTHER" id="PTHR38133">
    <property type="entry name" value="SLR1429 PROTEIN"/>
    <property type="match status" value="1"/>
</dbReference>
<comment type="caution">
    <text evidence="3">The sequence shown here is derived from an EMBL/GenBank/DDBJ whole genome shotgun (WGS) entry which is preliminary data.</text>
</comment>
<keyword evidence="1" id="KW-0862">Zinc</keyword>
<dbReference type="PANTHER" id="PTHR38133:SF1">
    <property type="entry name" value="SLR1429 PROTEIN"/>
    <property type="match status" value="1"/>
</dbReference>
<evidence type="ECO:0000313" key="3">
    <source>
        <dbReference type="EMBL" id="GGG06213.1"/>
    </source>
</evidence>
<dbReference type="Proteomes" id="UP000636949">
    <property type="component" value="Unassembled WGS sequence"/>
</dbReference>
<dbReference type="GO" id="GO:0008270">
    <property type="term" value="F:zinc ion binding"/>
    <property type="evidence" value="ECO:0007669"/>
    <property type="project" value="UniProtKB-KW"/>
</dbReference>
<gene>
    <name evidence="3" type="ORF">GCM10010995_24640</name>
</gene>
<dbReference type="InterPro" id="IPR007527">
    <property type="entry name" value="Znf_SWIM"/>
</dbReference>
<keyword evidence="4" id="KW-1185">Reference proteome</keyword>
<sequence>MHKTWWGEAFVESLTAFIDSGRLARGKAYRGDNRILSFEMTDNIVKATVRGNKNPYYGVYKEPKYKVTLKFSKLPMTQWKKVIERICSHPGWLSKLMLNEIPGDIDNAFEQGGLLPKSFKDIDAECSCPDYANPCKHVAGVYYRIASMLDSQPMLLFPLHGMPIDALQKELRNNELGRAFAEHLAQPEDIELVIDKHRFAPIKQQHGIKMNAARFWSMPAITIEKDENFEPISASIIKKQGDYPPFWQRQNSFVGAMENIYEHLRHKNRKILL</sequence>